<sequence>MSETPQWRVVVGADDAGVQYKDVIKADLLKDPRVVEVVDVGVNGDEDTAYPHVAVAGARKVAAGEADRALFICGTGLGVAIAANKVPGIRAVTAHDSFSVERAVLSNDAQVLCMGQRVVGIELARRLAKEWLGYTFDPSSHSKAKVDAISSYENLDGSEAETVAAC</sequence>
<comment type="similarity">
    <text evidence="1">Belongs to the LacAB/RpiB family.</text>
</comment>
<gene>
    <name evidence="3" type="ORF">ACFFVI_09705</name>
</gene>
<proteinExistence type="inferred from homology"/>
<dbReference type="GO" id="GO:0004751">
    <property type="term" value="F:ribose-5-phosphate isomerase activity"/>
    <property type="evidence" value="ECO:0007669"/>
    <property type="project" value="UniProtKB-EC"/>
</dbReference>
<keyword evidence="2 3" id="KW-0413">Isomerase</keyword>
<dbReference type="InterPro" id="IPR011860">
    <property type="entry name" value="Rib-5-P_Isoase_Actino"/>
</dbReference>
<dbReference type="NCBIfam" id="TIGR00689">
    <property type="entry name" value="rpiB_lacA_lacB"/>
    <property type="match status" value="1"/>
</dbReference>
<evidence type="ECO:0000313" key="3">
    <source>
        <dbReference type="EMBL" id="MFB9377245.1"/>
    </source>
</evidence>
<dbReference type="EC" id="5.3.1.6" evidence="3"/>
<dbReference type="Proteomes" id="UP001589748">
    <property type="component" value="Unassembled WGS sequence"/>
</dbReference>
<accession>A0ABV5LT33</accession>
<evidence type="ECO:0000313" key="4">
    <source>
        <dbReference type="Proteomes" id="UP001589748"/>
    </source>
</evidence>
<dbReference type="InterPro" id="IPR003500">
    <property type="entry name" value="RpiB_LacA_LacB"/>
</dbReference>
<protein>
    <submittedName>
        <fullName evidence="3">Ribose-5-phosphate isomerase</fullName>
        <ecNumber evidence="3">5.3.1.6</ecNumber>
    </submittedName>
</protein>
<reference evidence="3 4" key="1">
    <citation type="submission" date="2024-09" db="EMBL/GenBank/DDBJ databases">
        <authorList>
            <person name="Sun Q."/>
            <person name="Mori K."/>
        </authorList>
    </citation>
    <scope>NUCLEOTIDE SEQUENCE [LARGE SCALE GENOMIC DNA]</scope>
    <source>
        <strain evidence="3 4">TISTR 1856</strain>
    </source>
</reference>
<dbReference type="Gene3D" id="3.40.1400.10">
    <property type="entry name" value="Sugar-phosphate isomerase, RpiB/LacA/LacB"/>
    <property type="match status" value="1"/>
</dbReference>
<dbReference type="PIRSF" id="PIRSF005384">
    <property type="entry name" value="RpiB_LacA_B"/>
    <property type="match status" value="1"/>
</dbReference>
<dbReference type="RefSeq" id="WP_380134813.1">
    <property type="nucleotide sequence ID" value="NZ_JBHLUI010000003.1"/>
</dbReference>
<dbReference type="Pfam" id="PF02502">
    <property type="entry name" value="LacAB_rpiB"/>
    <property type="match status" value="1"/>
</dbReference>
<name>A0ABV5LT33_9ACTN</name>
<dbReference type="PANTHER" id="PTHR43732:SF1">
    <property type="entry name" value="RIBOSE 5-PHOSPHATE ISOMERASE"/>
    <property type="match status" value="1"/>
</dbReference>
<comment type="caution">
    <text evidence="3">The sequence shown here is derived from an EMBL/GenBank/DDBJ whole genome shotgun (WGS) entry which is preliminary data.</text>
</comment>
<dbReference type="NCBIfam" id="NF004051">
    <property type="entry name" value="PRK05571.1"/>
    <property type="match status" value="1"/>
</dbReference>
<keyword evidence="4" id="KW-1185">Reference proteome</keyword>
<organism evidence="3 4">
    <name type="scientific">Kineococcus gynurae</name>
    <dbReference type="NCBI Taxonomy" id="452979"/>
    <lineage>
        <taxon>Bacteria</taxon>
        <taxon>Bacillati</taxon>
        <taxon>Actinomycetota</taxon>
        <taxon>Actinomycetes</taxon>
        <taxon>Kineosporiales</taxon>
        <taxon>Kineosporiaceae</taxon>
        <taxon>Kineococcus</taxon>
    </lineage>
</organism>
<dbReference type="SUPFAM" id="SSF89623">
    <property type="entry name" value="Ribose/Galactose isomerase RpiB/AlsB"/>
    <property type="match status" value="1"/>
</dbReference>
<dbReference type="InterPro" id="IPR036569">
    <property type="entry name" value="RpiB_LacA_LacB_sf"/>
</dbReference>
<evidence type="ECO:0000256" key="1">
    <source>
        <dbReference type="ARBA" id="ARBA00008754"/>
    </source>
</evidence>
<dbReference type="EMBL" id="JBHMDM010000004">
    <property type="protein sequence ID" value="MFB9377245.1"/>
    <property type="molecule type" value="Genomic_DNA"/>
</dbReference>
<evidence type="ECO:0000256" key="2">
    <source>
        <dbReference type="ARBA" id="ARBA00023235"/>
    </source>
</evidence>
<dbReference type="NCBIfam" id="TIGR02133">
    <property type="entry name" value="RPI_actino"/>
    <property type="match status" value="1"/>
</dbReference>
<dbReference type="InterPro" id="IPR051812">
    <property type="entry name" value="SPI_LacAB/RpiB"/>
</dbReference>
<dbReference type="PANTHER" id="PTHR43732">
    <property type="entry name" value="RIBOSE 5-PHOSPHATE ISOMERASE-RELATED"/>
    <property type="match status" value="1"/>
</dbReference>